<accession>A0A9N9ELS5</accession>
<feature type="compositionally biased region" description="Low complexity" evidence="1">
    <location>
        <begin position="1"/>
        <end position="18"/>
    </location>
</feature>
<gene>
    <name evidence="2" type="ORF">AGERDE_LOCUS12765</name>
</gene>
<evidence type="ECO:0000256" key="1">
    <source>
        <dbReference type="SAM" id="MobiDB-lite"/>
    </source>
</evidence>
<comment type="caution">
    <text evidence="2">The sequence shown here is derived from an EMBL/GenBank/DDBJ whole genome shotgun (WGS) entry which is preliminary data.</text>
</comment>
<sequence length="74" mass="7944">VSIPTESQISDSSSSGSIQENDQDESTAQNSASLKLPEVEVSIPTSNHLVTVSDNKSQPPILILPEDSKEKQNH</sequence>
<feature type="compositionally biased region" description="Polar residues" evidence="1">
    <location>
        <begin position="43"/>
        <end position="58"/>
    </location>
</feature>
<organism evidence="2 3">
    <name type="scientific">Ambispora gerdemannii</name>
    <dbReference type="NCBI Taxonomy" id="144530"/>
    <lineage>
        <taxon>Eukaryota</taxon>
        <taxon>Fungi</taxon>
        <taxon>Fungi incertae sedis</taxon>
        <taxon>Mucoromycota</taxon>
        <taxon>Glomeromycotina</taxon>
        <taxon>Glomeromycetes</taxon>
        <taxon>Archaeosporales</taxon>
        <taxon>Ambisporaceae</taxon>
        <taxon>Ambispora</taxon>
    </lineage>
</organism>
<name>A0A9N9ELS5_9GLOM</name>
<feature type="non-terminal residue" evidence="2">
    <location>
        <position position="74"/>
    </location>
</feature>
<dbReference type="OrthoDB" id="2415147at2759"/>
<dbReference type="Proteomes" id="UP000789831">
    <property type="component" value="Unassembled WGS sequence"/>
</dbReference>
<proteinExistence type="predicted"/>
<protein>
    <submittedName>
        <fullName evidence="2">12020_t:CDS:1</fullName>
    </submittedName>
</protein>
<dbReference type="AlphaFoldDB" id="A0A9N9ELS5"/>
<dbReference type="EMBL" id="CAJVPL010011186">
    <property type="protein sequence ID" value="CAG8683250.1"/>
    <property type="molecule type" value="Genomic_DNA"/>
</dbReference>
<feature type="region of interest" description="Disordered" evidence="1">
    <location>
        <begin position="1"/>
        <end position="74"/>
    </location>
</feature>
<evidence type="ECO:0000313" key="2">
    <source>
        <dbReference type="EMBL" id="CAG8683250.1"/>
    </source>
</evidence>
<evidence type="ECO:0000313" key="3">
    <source>
        <dbReference type="Proteomes" id="UP000789831"/>
    </source>
</evidence>
<keyword evidence="3" id="KW-1185">Reference proteome</keyword>
<feature type="non-terminal residue" evidence="2">
    <location>
        <position position="1"/>
    </location>
</feature>
<reference evidence="2" key="1">
    <citation type="submission" date="2021-06" db="EMBL/GenBank/DDBJ databases">
        <authorList>
            <person name="Kallberg Y."/>
            <person name="Tangrot J."/>
            <person name="Rosling A."/>
        </authorList>
    </citation>
    <scope>NUCLEOTIDE SEQUENCE</scope>
    <source>
        <strain evidence="2">MT106</strain>
    </source>
</reference>